<dbReference type="GO" id="GO:0006400">
    <property type="term" value="P:tRNA modification"/>
    <property type="evidence" value="ECO:0007669"/>
    <property type="project" value="UniProtKB-ARBA"/>
</dbReference>
<dbReference type="EMBL" id="JARGEI010000031">
    <property type="protein sequence ID" value="KAJ8704543.1"/>
    <property type="molecule type" value="Genomic_DNA"/>
</dbReference>
<feature type="compositionally biased region" description="Polar residues" evidence="5">
    <location>
        <begin position="140"/>
        <end position="150"/>
    </location>
</feature>
<dbReference type="InterPro" id="IPR027417">
    <property type="entry name" value="P-loop_NTPase"/>
</dbReference>
<evidence type="ECO:0000313" key="6">
    <source>
        <dbReference type="EMBL" id="KAJ8704543.1"/>
    </source>
</evidence>
<dbReference type="SUPFAM" id="SSF52540">
    <property type="entry name" value="P-loop containing nucleoside triphosphate hydrolases"/>
    <property type="match status" value="1"/>
</dbReference>
<gene>
    <name evidence="6" type="ORF">PYW07_011731</name>
</gene>
<accession>A0AAD8DK61</accession>
<comment type="similarity">
    <text evidence="3">Belongs to the KTI12 family.</text>
</comment>
<keyword evidence="1" id="KW-0547">Nucleotide-binding</keyword>
<keyword evidence="7" id="KW-1185">Reference proteome</keyword>
<keyword evidence="2" id="KW-0067">ATP-binding</keyword>
<evidence type="ECO:0000256" key="2">
    <source>
        <dbReference type="ARBA" id="ARBA00022840"/>
    </source>
</evidence>
<dbReference type="Proteomes" id="UP001231518">
    <property type="component" value="Chromosome 29"/>
</dbReference>
<dbReference type="AlphaFoldDB" id="A0AAD8DK61"/>
<dbReference type="GO" id="GO:0006357">
    <property type="term" value="P:regulation of transcription by RNA polymerase II"/>
    <property type="evidence" value="ECO:0007669"/>
    <property type="project" value="UniProtKB-ARBA"/>
</dbReference>
<proteinExistence type="inferred from homology"/>
<dbReference type="FunFam" id="3.40.50.300:FF:000827">
    <property type="entry name" value="KTI12 chromatin-associated homolog"/>
    <property type="match status" value="1"/>
</dbReference>
<evidence type="ECO:0000256" key="3">
    <source>
        <dbReference type="ARBA" id="ARBA00025768"/>
    </source>
</evidence>
<sequence>MPLIIICGTPVSGKTSRAIELKDFFVNKHGKKVEIVSEDEAIVKLGYEKNSTYLDSQKEKRVRGYLKSEVLKLIGKDNVVILDGSNYIKGYRYELYCASKASKSTQCTVYTIRSHDEAWEDNLKRQSQTDGSTERKSETDSSSTEAQSGSVPYTEEVFNALTRLRFEEPNSNNRWDSPLFTVQPTDELNLDDVYRVLFEKKPPPPNMSTQNAPLTSTNFLYELDKVTQSISKQILDAKQLSGDGEVRFPDYPGCILEAGYTQFVNPQKLLKLRRQFLTYAKMNHSNEDINKIGRYFIQYLNKTLTE</sequence>
<dbReference type="GO" id="GO:0005524">
    <property type="term" value="F:ATP binding"/>
    <property type="evidence" value="ECO:0007669"/>
    <property type="project" value="UniProtKB-KW"/>
</dbReference>
<comment type="caution">
    <text evidence="6">The sequence shown here is derived from an EMBL/GenBank/DDBJ whole genome shotgun (WGS) entry which is preliminary data.</text>
</comment>
<name>A0AAD8DK61_MYTSE</name>
<dbReference type="InterPro" id="IPR013641">
    <property type="entry name" value="KTI12/PSTK"/>
</dbReference>
<evidence type="ECO:0000256" key="4">
    <source>
        <dbReference type="ARBA" id="ARBA00026170"/>
    </source>
</evidence>
<dbReference type="Gene3D" id="3.40.50.300">
    <property type="entry name" value="P-loop containing nucleotide triphosphate hydrolases"/>
    <property type="match status" value="1"/>
</dbReference>
<protein>
    <recommendedName>
        <fullName evidence="4">Protein KTI12 homolog</fullName>
    </recommendedName>
</protein>
<evidence type="ECO:0000256" key="5">
    <source>
        <dbReference type="SAM" id="MobiDB-lite"/>
    </source>
</evidence>
<organism evidence="6 7">
    <name type="scientific">Mythimna separata</name>
    <name type="common">Oriental armyworm</name>
    <name type="synonym">Pseudaletia separata</name>
    <dbReference type="NCBI Taxonomy" id="271217"/>
    <lineage>
        <taxon>Eukaryota</taxon>
        <taxon>Metazoa</taxon>
        <taxon>Ecdysozoa</taxon>
        <taxon>Arthropoda</taxon>
        <taxon>Hexapoda</taxon>
        <taxon>Insecta</taxon>
        <taxon>Pterygota</taxon>
        <taxon>Neoptera</taxon>
        <taxon>Endopterygota</taxon>
        <taxon>Lepidoptera</taxon>
        <taxon>Glossata</taxon>
        <taxon>Ditrysia</taxon>
        <taxon>Noctuoidea</taxon>
        <taxon>Noctuidae</taxon>
        <taxon>Noctuinae</taxon>
        <taxon>Hadenini</taxon>
        <taxon>Mythimna</taxon>
    </lineage>
</organism>
<reference evidence="6" key="1">
    <citation type="submission" date="2023-03" db="EMBL/GenBank/DDBJ databases">
        <title>Chromosome-level genomes of two armyworms, Mythimna separata and Mythimna loreyi, provide insights into the biosynthesis and reception of sex pheromones.</title>
        <authorList>
            <person name="Zhao H."/>
        </authorList>
    </citation>
    <scope>NUCLEOTIDE SEQUENCE</scope>
    <source>
        <strain evidence="6">BeijingLab</strain>
        <tissue evidence="6">Pupa</tissue>
    </source>
</reference>
<evidence type="ECO:0000256" key="1">
    <source>
        <dbReference type="ARBA" id="ARBA00022741"/>
    </source>
</evidence>
<evidence type="ECO:0000313" key="7">
    <source>
        <dbReference type="Proteomes" id="UP001231518"/>
    </source>
</evidence>
<feature type="region of interest" description="Disordered" evidence="5">
    <location>
        <begin position="121"/>
        <end position="150"/>
    </location>
</feature>
<dbReference type="Pfam" id="PF08433">
    <property type="entry name" value="KTI12"/>
    <property type="match status" value="1"/>
</dbReference>
<dbReference type="PANTHER" id="PTHR12435">
    <property type="match status" value="1"/>
</dbReference>